<dbReference type="OrthoDB" id="68076at2759"/>
<name>A0A8T2V4S8_CERRI</name>
<feature type="region of interest" description="Disordered" evidence="1">
    <location>
        <begin position="214"/>
        <end position="237"/>
    </location>
</feature>
<keyword evidence="4" id="KW-1185">Reference proteome</keyword>
<accession>A0A8T2V4S8</accession>
<evidence type="ECO:0000313" key="4">
    <source>
        <dbReference type="Proteomes" id="UP000825935"/>
    </source>
</evidence>
<evidence type="ECO:0000256" key="1">
    <source>
        <dbReference type="SAM" id="MobiDB-lite"/>
    </source>
</evidence>
<feature type="domain" description="Hpc2-related" evidence="2">
    <location>
        <begin position="131"/>
        <end position="171"/>
    </location>
</feature>
<dbReference type="GO" id="GO:0005634">
    <property type="term" value="C:nucleus"/>
    <property type="evidence" value="ECO:0007669"/>
    <property type="project" value="TreeGrafter"/>
</dbReference>
<protein>
    <recommendedName>
        <fullName evidence="2">Hpc2-related domain-containing protein</fullName>
    </recommendedName>
</protein>
<comment type="caution">
    <text evidence="3">The sequence shown here is derived from an EMBL/GenBank/DDBJ whole genome shotgun (WGS) entry which is preliminary data.</text>
</comment>
<organism evidence="3 4">
    <name type="scientific">Ceratopteris richardii</name>
    <name type="common">Triangle waterfern</name>
    <dbReference type="NCBI Taxonomy" id="49495"/>
    <lineage>
        <taxon>Eukaryota</taxon>
        <taxon>Viridiplantae</taxon>
        <taxon>Streptophyta</taxon>
        <taxon>Embryophyta</taxon>
        <taxon>Tracheophyta</taxon>
        <taxon>Polypodiopsida</taxon>
        <taxon>Polypodiidae</taxon>
        <taxon>Polypodiales</taxon>
        <taxon>Pteridineae</taxon>
        <taxon>Pteridaceae</taxon>
        <taxon>Parkerioideae</taxon>
        <taxon>Ceratopteris</taxon>
    </lineage>
</organism>
<sequence length="727" mass="80420">MATAIQANAMLESSSRGIVAPPFAQASASASIAMPSRDRFYVELKPGETTFVSWKKLVKESQKTVGSLLPSSDAPVGAHPALEARIAPEVMKEKDPLPPPSNRFNSVIEKIERLYQVNGGTSDEELCEFMDEDKYDTRDSFIDDTELDDYFSVENARLKHSGFFINKGKLEREVESTPQTVGPKKRKRKDLKKLSSTTKGEEIIKEVKSAVRLKAAARRGPSPTSGSGTLLKEDLPAEKKKKGFRSGGWEMDKSIAMEVVEKDLNAAITSMQVPTDITGNKGEVKQSLEGVVADGVTVESLAGSSGVKDSAIGLIDINEPFIKDVMPFESREILSTTMVKSKSSQRFVKDEEMNELLINNKKTGKESSPVRTKVTALERAFLDLEKGVAELCPPSLIAREPEQGKRNRLPRELKLKLAKVARLAAKQGRITDEIMERLMGILGHVIRERTLKRHLKAMIENGISAMQEKEGRLQCMKKEVTELIKSKVHNLQEAHPPNDFQSMGPHLEKVTGDGRYQWDNATEDKICDLYEQYIEGMDENKGPLIRKLYAELAELWPDGWMDNSGIKLAVHRAKERKRKLNKALNSSEAKARRKPSMKPKVEDSSSDGLTLLQLFTPGGSSSASAEKMNHLGYEAQLLLQEKKKISSRHETSDGKSKSADEALIVKKKMKREVEKGINTSGDFSAIPLGMSGSMLHTSSFSSPVSLTLPFDPALHSRSANGTYVSPH</sequence>
<dbReference type="Pfam" id="PF08729">
    <property type="entry name" value="HUN"/>
    <property type="match status" value="1"/>
</dbReference>
<dbReference type="OMA" id="GEYYHED"/>
<dbReference type="AlphaFoldDB" id="A0A8T2V4S8"/>
<evidence type="ECO:0000313" key="3">
    <source>
        <dbReference type="EMBL" id="KAH7442220.1"/>
    </source>
</evidence>
<dbReference type="InterPro" id="IPR014840">
    <property type="entry name" value="HRD"/>
</dbReference>
<dbReference type="GO" id="GO:0006325">
    <property type="term" value="P:chromatin organization"/>
    <property type="evidence" value="ECO:0007669"/>
    <property type="project" value="TreeGrafter"/>
</dbReference>
<proteinExistence type="predicted"/>
<dbReference type="EMBL" id="CM035408">
    <property type="protein sequence ID" value="KAH7442220.1"/>
    <property type="molecule type" value="Genomic_DNA"/>
</dbReference>
<reference evidence="3" key="1">
    <citation type="submission" date="2021-08" db="EMBL/GenBank/DDBJ databases">
        <title>WGS assembly of Ceratopteris richardii.</title>
        <authorList>
            <person name="Marchant D.B."/>
            <person name="Chen G."/>
            <person name="Jenkins J."/>
            <person name="Shu S."/>
            <person name="Leebens-Mack J."/>
            <person name="Grimwood J."/>
            <person name="Schmutz J."/>
            <person name="Soltis P."/>
            <person name="Soltis D."/>
            <person name="Chen Z.-H."/>
        </authorList>
    </citation>
    <scope>NUCLEOTIDE SEQUENCE</scope>
    <source>
        <strain evidence="3">Whitten #5841</strain>
        <tissue evidence="3">Leaf</tissue>
    </source>
</reference>
<dbReference type="PANTHER" id="PTHR21669">
    <property type="entry name" value="CAPZ-INTERACTING PROTEIN AND RELATED PROTEINS"/>
    <property type="match status" value="1"/>
</dbReference>
<dbReference type="Proteomes" id="UP000825935">
    <property type="component" value="Chromosome 3"/>
</dbReference>
<dbReference type="PANTHER" id="PTHR21669:SF28">
    <property type="entry name" value="YEMANUCLEIN"/>
    <property type="match status" value="1"/>
</dbReference>
<evidence type="ECO:0000259" key="2">
    <source>
        <dbReference type="Pfam" id="PF08729"/>
    </source>
</evidence>
<feature type="region of interest" description="Disordered" evidence="1">
    <location>
        <begin position="577"/>
        <end position="605"/>
    </location>
</feature>
<gene>
    <name evidence="3" type="ORF">KP509_03G077400</name>
</gene>
<feature type="region of interest" description="Disordered" evidence="1">
    <location>
        <begin position="175"/>
        <end position="196"/>
    </location>
</feature>